<accession>T1D2W9</accession>
<dbReference type="AlphaFoldDB" id="T1D2W9"/>
<organism evidence="1">
    <name type="scientific">mine drainage metagenome</name>
    <dbReference type="NCBI Taxonomy" id="410659"/>
    <lineage>
        <taxon>unclassified sequences</taxon>
        <taxon>metagenomes</taxon>
        <taxon>ecological metagenomes</taxon>
    </lineage>
</organism>
<evidence type="ECO:0000313" key="1">
    <source>
        <dbReference type="EMBL" id="EQD76805.1"/>
    </source>
</evidence>
<protein>
    <recommendedName>
        <fullName evidence="2">ABC transporter substrate-binding protein</fullName>
    </recommendedName>
</protein>
<evidence type="ECO:0008006" key="2">
    <source>
        <dbReference type="Google" id="ProtNLM"/>
    </source>
</evidence>
<dbReference type="PANTHER" id="PTHR35271">
    <property type="entry name" value="ABC TRANSPORTER, SUBSTRATE-BINDING LIPOPROTEIN-RELATED"/>
    <property type="match status" value="1"/>
</dbReference>
<proteinExistence type="predicted"/>
<gene>
    <name evidence="1" type="ORF">B1B_01443</name>
</gene>
<comment type="caution">
    <text evidence="1">The sequence shown here is derived from an EMBL/GenBank/DDBJ whole genome shotgun (WGS) entry which is preliminary data.</text>
</comment>
<dbReference type="EMBL" id="AUZY01000977">
    <property type="protein sequence ID" value="EQD76805.1"/>
    <property type="molecule type" value="Genomic_DNA"/>
</dbReference>
<reference evidence="1" key="2">
    <citation type="journal article" date="2014" name="ISME J.">
        <title>Microbial stratification in low pH oxic and suboxic macroscopic growths along an acid mine drainage.</title>
        <authorList>
            <person name="Mendez-Garcia C."/>
            <person name="Mesa V."/>
            <person name="Sprenger R.R."/>
            <person name="Richter M."/>
            <person name="Diez M.S."/>
            <person name="Solano J."/>
            <person name="Bargiela R."/>
            <person name="Golyshina O.V."/>
            <person name="Manteca A."/>
            <person name="Ramos J.L."/>
            <person name="Gallego J.R."/>
            <person name="Llorente I."/>
            <person name="Martins Dos Santos V.A."/>
            <person name="Jensen O.N."/>
            <person name="Pelaez A.I."/>
            <person name="Sanchez J."/>
            <person name="Ferrer M."/>
        </authorList>
    </citation>
    <scope>NUCLEOTIDE SEQUENCE</scope>
</reference>
<dbReference type="Gene3D" id="3.40.50.2300">
    <property type="match status" value="1"/>
</dbReference>
<name>T1D2W9_9ZZZZ</name>
<dbReference type="PANTHER" id="PTHR35271:SF1">
    <property type="entry name" value="ABC TRANSPORTER, SUBSTRATE-BINDING LIPOPROTEIN"/>
    <property type="match status" value="1"/>
</dbReference>
<reference evidence="1" key="1">
    <citation type="submission" date="2013-08" db="EMBL/GenBank/DDBJ databases">
        <authorList>
            <person name="Mendez C."/>
            <person name="Richter M."/>
            <person name="Ferrer M."/>
            <person name="Sanchez J."/>
        </authorList>
    </citation>
    <scope>NUCLEOTIDE SEQUENCE</scope>
</reference>
<sequence>MRKMAFSLCLALVAGGMTAPSAGHRLHPLVLVTSRNLPAYRRFTHDLKTGLAQQGAPPADIVYSARGAQIAFGNRTRHVLKQARLIVVVGPENLARVLHLHLRPPILALYVTRHAFRRLLRHTSPVRRLTAIYLNQPLTRFLSLAQALIPRLHAISTVISQDQRWRKAAIDRIAREFGYAAHIIIVPDRLHAIFSAFRFVLPGTDVLIEFPDATIYNAVTLPTILLRTIRYGVPIISYAPAYVQAGALAALYSTPAEFAAQALGLIAKLHSSRRSLPKPVYPAQFRLLLNPDIADTLGLALPHTSEILKRMQEPLSVPRLNPHA</sequence>
<dbReference type="InterPro" id="IPR007487">
    <property type="entry name" value="ABC_transpt-TYRBP-like"/>
</dbReference>